<evidence type="ECO:0000313" key="3">
    <source>
        <dbReference type="EMBL" id="KDM90941.1"/>
    </source>
</evidence>
<evidence type="ECO:0000313" key="4">
    <source>
        <dbReference type="Proteomes" id="UP000027192"/>
    </source>
</evidence>
<keyword evidence="4" id="KW-1185">Reference proteome</keyword>
<protein>
    <recommendedName>
        <fullName evidence="5">Outer membrane protein beta-barrel domain-containing protein</fullName>
    </recommendedName>
</protein>
<dbReference type="EMBL" id="JMIB01000027">
    <property type="protein sequence ID" value="KDM90941.1"/>
    <property type="molecule type" value="Genomic_DNA"/>
</dbReference>
<accession>A0A066RP85</accession>
<feature type="chain" id="PRO_5001630575" description="Outer membrane protein beta-barrel domain-containing protein" evidence="2">
    <location>
        <begin position="21"/>
        <end position="237"/>
    </location>
</feature>
<feature type="region of interest" description="Disordered" evidence="1">
    <location>
        <begin position="30"/>
        <end position="51"/>
    </location>
</feature>
<dbReference type="RefSeq" id="WP_036753883.1">
    <property type="nucleotide sequence ID" value="NZ_JAGSGC010000004.1"/>
</dbReference>
<name>A0A066RP85_9GAMM</name>
<dbReference type="STRING" id="1654360.EA58_14390"/>
<evidence type="ECO:0000256" key="1">
    <source>
        <dbReference type="SAM" id="MobiDB-lite"/>
    </source>
</evidence>
<gene>
    <name evidence="3" type="ORF">EA58_14390</name>
</gene>
<evidence type="ECO:0008006" key="5">
    <source>
        <dbReference type="Google" id="ProtNLM"/>
    </source>
</evidence>
<proteinExistence type="predicted"/>
<sequence>MNKKLSLIALSVLFSSSPFAYEAKTYSEAHGQAPSEESTSIKMGESIQGPSRDLDKFSPDIISSYATVRYMGVNEHAESRGFEVELGASIKDVEFSVAYRDHETELDHAGVKTEEQIEQIRAKFLVPLITSDDYVIQAGVRYARTASDIKLIENDSFFGTVKINGQLSDSIVGYAAADFEVSDEDPIIDGKIYDVHDDMTYRFGLDYYATQNLAMGVNIAFGSELDSVYSLGASYKF</sequence>
<comment type="caution">
    <text evidence="3">The sequence shown here is derived from an EMBL/GenBank/DDBJ whole genome shotgun (WGS) entry which is preliminary data.</text>
</comment>
<organism evidence="3 4">
    <name type="scientific">Photobacterium galatheae</name>
    <dbReference type="NCBI Taxonomy" id="1654360"/>
    <lineage>
        <taxon>Bacteria</taxon>
        <taxon>Pseudomonadati</taxon>
        <taxon>Pseudomonadota</taxon>
        <taxon>Gammaproteobacteria</taxon>
        <taxon>Vibrionales</taxon>
        <taxon>Vibrionaceae</taxon>
        <taxon>Photobacterium</taxon>
    </lineage>
</organism>
<dbReference type="Proteomes" id="UP000027192">
    <property type="component" value="Unassembled WGS sequence"/>
</dbReference>
<reference evidence="3 4" key="1">
    <citation type="submission" date="2014-04" db="EMBL/GenBank/DDBJ databases">
        <title>Draft genome sequence of Photobacterium halotolerans S2753: a solonamide, ngercheumicin and holomycin producer.</title>
        <authorList>
            <person name="Machado H.R."/>
            <person name="Gram L."/>
        </authorList>
    </citation>
    <scope>NUCLEOTIDE SEQUENCE [LARGE SCALE GENOMIC DNA]</scope>
    <source>
        <strain evidence="3 4">S2753</strain>
    </source>
</reference>
<keyword evidence="2" id="KW-0732">Signal</keyword>
<dbReference type="AlphaFoldDB" id="A0A066RP85"/>
<evidence type="ECO:0000256" key="2">
    <source>
        <dbReference type="SAM" id="SignalP"/>
    </source>
</evidence>
<feature type="signal peptide" evidence="2">
    <location>
        <begin position="1"/>
        <end position="20"/>
    </location>
</feature>